<protein>
    <submittedName>
        <fullName evidence="1">Uncharacterized protein</fullName>
    </submittedName>
</protein>
<dbReference type="RefSeq" id="WP_183512407.1">
    <property type="nucleotide sequence ID" value="NZ_BSPG01000030.1"/>
</dbReference>
<dbReference type="Proteomes" id="UP000517759">
    <property type="component" value="Unassembled WGS sequence"/>
</dbReference>
<proteinExistence type="predicted"/>
<comment type="caution">
    <text evidence="1">The sequence shown here is derived from an EMBL/GenBank/DDBJ whole genome shotgun (WGS) entry which is preliminary data.</text>
</comment>
<accession>A0A7W6ARE9</accession>
<organism evidence="1 2">
    <name type="scientific">Methylobacterium brachythecii</name>
    <dbReference type="NCBI Taxonomy" id="1176177"/>
    <lineage>
        <taxon>Bacteria</taxon>
        <taxon>Pseudomonadati</taxon>
        <taxon>Pseudomonadota</taxon>
        <taxon>Alphaproteobacteria</taxon>
        <taxon>Hyphomicrobiales</taxon>
        <taxon>Methylobacteriaceae</taxon>
        <taxon>Methylobacterium</taxon>
    </lineage>
</organism>
<dbReference type="EMBL" id="JACIDN010000011">
    <property type="protein sequence ID" value="MBB3905311.1"/>
    <property type="molecule type" value="Genomic_DNA"/>
</dbReference>
<evidence type="ECO:0000313" key="2">
    <source>
        <dbReference type="Proteomes" id="UP000517759"/>
    </source>
</evidence>
<gene>
    <name evidence="1" type="ORF">GGR33_004844</name>
</gene>
<name>A0A7W6ARE9_9HYPH</name>
<dbReference type="AlphaFoldDB" id="A0A7W6ARE9"/>
<evidence type="ECO:0000313" key="1">
    <source>
        <dbReference type="EMBL" id="MBB3905311.1"/>
    </source>
</evidence>
<sequence length="60" mass="6545">MSVQRWALVPDDPAKPVRVFTAREAAIAASRWCPGRVSPACDEDALAERCRSPVPAGRRP</sequence>
<reference evidence="1 2" key="1">
    <citation type="submission" date="2020-08" db="EMBL/GenBank/DDBJ databases">
        <title>Genomic Encyclopedia of Type Strains, Phase IV (KMG-IV): sequencing the most valuable type-strain genomes for metagenomic binning, comparative biology and taxonomic classification.</title>
        <authorList>
            <person name="Goeker M."/>
        </authorList>
    </citation>
    <scope>NUCLEOTIDE SEQUENCE [LARGE SCALE GENOMIC DNA]</scope>
    <source>
        <strain evidence="1 2">DSM 24105</strain>
    </source>
</reference>